<dbReference type="SUPFAM" id="SSF48008">
    <property type="entry name" value="GntR ligand-binding domain-like"/>
    <property type="match status" value="1"/>
</dbReference>
<dbReference type="CDD" id="cd07377">
    <property type="entry name" value="WHTH_GntR"/>
    <property type="match status" value="1"/>
</dbReference>
<dbReference type="Pfam" id="PF07729">
    <property type="entry name" value="FCD"/>
    <property type="match status" value="1"/>
</dbReference>
<comment type="caution">
    <text evidence="5">The sequence shown here is derived from an EMBL/GenBank/DDBJ whole genome shotgun (WGS) entry which is preliminary data.</text>
</comment>
<dbReference type="Gene3D" id="1.20.120.530">
    <property type="entry name" value="GntR ligand-binding domain-like"/>
    <property type="match status" value="1"/>
</dbReference>
<dbReference type="PANTHER" id="PTHR43537:SF24">
    <property type="entry name" value="GLUCONATE OPERON TRANSCRIPTIONAL REPRESSOR"/>
    <property type="match status" value="1"/>
</dbReference>
<dbReference type="RefSeq" id="WP_373972191.1">
    <property type="nucleotide sequence ID" value="NZ_JBHDLJ010000007.1"/>
</dbReference>
<gene>
    <name evidence="5" type="ORF">ACETWP_10520</name>
</gene>
<keyword evidence="6" id="KW-1185">Reference proteome</keyword>
<keyword evidence="1" id="KW-0805">Transcription regulation</keyword>
<dbReference type="PRINTS" id="PR00035">
    <property type="entry name" value="HTHGNTR"/>
</dbReference>
<name>A0ABV4UMY4_9MICC</name>
<accession>A0ABV4UMY4</accession>
<dbReference type="SMART" id="SM00345">
    <property type="entry name" value="HTH_GNTR"/>
    <property type="match status" value="1"/>
</dbReference>
<proteinExistence type="predicted"/>
<dbReference type="SUPFAM" id="SSF46785">
    <property type="entry name" value="Winged helix' DNA-binding domain"/>
    <property type="match status" value="1"/>
</dbReference>
<keyword evidence="2" id="KW-0238">DNA-binding</keyword>
<dbReference type="SMART" id="SM00895">
    <property type="entry name" value="FCD"/>
    <property type="match status" value="1"/>
</dbReference>
<evidence type="ECO:0000313" key="6">
    <source>
        <dbReference type="Proteomes" id="UP001575652"/>
    </source>
</evidence>
<dbReference type="InterPro" id="IPR036390">
    <property type="entry name" value="WH_DNA-bd_sf"/>
</dbReference>
<evidence type="ECO:0000256" key="3">
    <source>
        <dbReference type="ARBA" id="ARBA00023163"/>
    </source>
</evidence>
<dbReference type="InterPro" id="IPR000524">
    <property type="entry name" value="Tscrpt_reg_HTH_GntR"/>
</dbReference>
<reference evidence="5 6" key="1">
    <citation type="submission" date="2024-09" db="EMBL/GenBank/DDBJ databases">
        <authorList>
            <person name="Salinas-Garcia M.A."/>
            <person name="Prieme A."/>
        </authorList>
    </citation>
    <scope>NUCLEOTIDE SEQUENCE [LARGE SCALE GENOMIC DNA]</scope>
    <source>
        <strain evidence="5 6">DSM 21081</strain>
    </source>
</reference>
<dbReference type="Pfam" id="PF00392">
    <property type="entry name" value="GntR"/>
    <property type="match status" value="1"/>
</dbReference>
<dbReference type="Gene3D" id="1.10.10.10">
    <property type="entry name" value="Winged helix-like DNA-binding domain superfamily/Winged helix DNA-binding domain"/>
    <property type="match status" value="1"/>
</dbReference>
<evidence type="ECO:0000256" key="2">
    <source>
        <dbReference type="ARBA" id="ARBA00023125"/>
    </source>
</evidence>
<organism evidence="5 6">
    <name type="scientific">Arthrobacter halodurans</name>
    <dbReference type="NCBI Taxonomy" id="516699"/>
    <lineage>
        <taxon>Bacteria</taxon>
        <taxon>Bacillati</taxon>
        <taxon>Actinomycetota</taxon>
        <taxon>Actinomycetes</taxon>
        <taxon>Micrococcales</taxon>
        <taxon>Micrococcaceae</taxon>
        <taxon>Arthrobacter</taxon>
    </lineage>
</organism>
<feature type="domain" description="HTH gntR-type" evidence="4">
    <location>
        <begin position="27"/>
        <end position="97"/>
    </location>
</feature>
<protein>
    <submittedName>
        <fullName evidence="5">FadR/GntR family transcriptional regulator</fullName>
    </submittedName>
</protein>
<sequence length="259" mass="27221">MSEQRASAGPKTADDPRYRLLGSAHRGNAFEETVEHLLRGIKLGVFTPAERLPAERELAELLGVSRATLREALAELQKAGYIRIQRGRYGGAFVCDGLPSGGAALEAADVARVEDVLTFRAVVEPAAAALAAAAPLAAAQRTALLASLRAVATADPSQYRPLDARLHVAIAELTDSPSLVSAVAEARAATSDLLDRIPFLAMNISHSDAQHEAIVRAILGGEPERARVLMSEHLDGTAALLRGFLADAAGPAGRERMPG</sequence>
<dbReference type="InterPro" id="IPR036388">
    <property type="entry name" value="WH-like_DNA-bd_sf"/>
</dbReference>
<dbReference type="PANTHER" id="PTHR43537">
    <property type="entry name" value="TRANSCRIPTIONAL REGULATOR, GNTR FAMILY"/>
    <property type="match status" value="1"/>
</dbReference>
<dbReference type="Proteomes" id="UP001575652">
    <property type="component" value="Unassembled WGS sequence"/>
</dbReference>
<evidence type="ECO:0000259" key="4">
    <source>
        <dbReference type="PROSITE" id="PS50949"/>
    </source>
</evidence>
<evidence type="ECO:0000313" key="5">
    <source>
        <dbReference type="EMBL" id="MFB0835021.1"/>
    </source>
</evidence>
<evidence type="ECO:0000256" key="1">
    <source>
        <dbReference type="ARBA" id="ARBA00023015"/>
    </source>
</evidence>
<dbReference type="EMBL" id="JBHDLJ010000007">
    <property type="protein sequence ID" value="MFB0835021.1"/>
    <property type="molecule type" value="Genomic_DNA"/>
</dbReference>
<dbReference type="InterPro" id="IPR011711">
    <property type="entry name" value="GntR_C"/>
</dbReference>
<dbReference type="InterPro" id="IPR008920">
    <property type="entry name" value="TF_FadR/GntR_C"/>
</dbReference>
<keyword evidence="3" id="KW-0804">Transcription</keyword>
<dbReference type="PROSITE" id="PS50949">
    <property type="entry name" value="HTH_GNTR"/>
    <property type="match status" value="1"/>
</dbReference>